<comment type="caution">
    <text evidence="1">The sequence shown here is derived from an EMBL/GenBank/DDBJ whole genome shotgun (WGS) entry which is preliminary data.</text>
</comment>
<protein>
    <submittedName>
        <fullName evidence="1">Uncharacterized protein</fullName>
    </submittedName>
</protein>
<reference evidence="2" key="1">
    <citation type="submission" date="2022-10" db="EMBL/GenBank/DDBJ databases">
        <title>Genome assembly of Pristionchus species.</title>
        <authorList>
            <person name="Yoshida K."/>
            <person name="Sommer R.J."/>
        </authorList>
    </citation>
    <scope>NUCLEOTIDE SEQUENCE [LARGE SCALE GENOMIC DNA]</scope>
    <source>
        <strain evidence="2">RS5460</strain>
    </source>
</reference>
<name>A0AAN4Z466_9BILA</name>
<dbReference type="AlphaFoldDB" id="A0AAN4Z466"/>
<dbReference type="Proteomes" id="UP001328107">
    <property type="component" value="Unassembled WGS sequence"/>
</dbReference>
<gene>
    <name evidence="1" type="ORF">PMAYCL1PPCAC_01783</name>
</gene>
<feature type="non-terminal residue" evidence="1">
    <location>
        <position position="1"/>
    </location>
</feature>
<keyword evidence="2" id="KW-1185">Reference proteome</keyword>
<accession>A0AAN4Z466</accession>
<evidence type="ECO:0000313" key="2">
    <source>
        <dbReference type="Proteomes" id="UP001328107"/>
    </source>
</evidence>
<proteinExistence type="predicted"/>
<evidence type="ECO:0000313" key="1">
    <source>
        <dbReference type="EMBL" id="GMR31588.1"/>
    </source>
</evidence>
<sequence length="123" mass="14017">DSRDDFISFYLFILLVMDTTPNQRLADTLTISFWRGGSGLVKEGCDSRVGFSQLSLYYHLIDAIQVRCSVPILFNNSFCIGRPNDNLDMIRDADCLENVMQKKDLHQFRLAMSINSKVSAVCR</sequence>
<dbReference type="EMBL" id="BTRK01000001">
    <property type="protein sequence ID" value="GMR31588.1"/>
    <property type="molecule type" value="Genomic_DNA"/>
</dbReference>
<organism evidence="1 2">
    <name type="scientific">Pristionchus mayeri</name>
    <dbReference type="NCBI Taxonomy" id="1317129"/>
    <lineage>
        <taxon>Eukaryota</taxon>
        <taxon>Metazoa</taxon>
        <taxon>Ecdysozoa</taxon>
        <taxon>Nematoda</taxon>
        <taxon>Chromadorea</taxon>
        <taxon>Rhabditida</taxon>
        <taxon>Rhabditina</taxon>
        <taxon>Diplogasteromorpha</taxon>
        <taxon>Diplogasteroidea</taxon>
        <taxon>Neodiplogasteridae</taxon>
        <taxon>Pristionchus</taxon>
    </lineage>
</organism>